<organism evidence="1 2">
    <name type="scientific">Port-miou virus</name>
    <dbReference type="NCBI Taxonomy" id="1733873"/>
    <lineage>
        <taxon>Viruses</taxon>
        <taxon>Varidnaviria</taxon>
        <taxon>Bamfordvirae</taxon>
        <taxon>Nucleocytoviricota</taxon>
        <taxon>Megaviricetes</taxon>
        <taxon>Pimascovirales</taxon>
        <taxon>Pimascovirales incertae sedis</taxon>
        <taxon>Marseilleviridae</taxon>
        <taxon>Losannavirus</taxon>
        <taxon>Losannavirus lausannense</taxon>
        <taxon>Lausannevirus</taxon>
    </lineage>
</organism>
<dbReference type="EMBL" id="KT428292">
    <property type="protein sequence ID" value="ALH06917.1"/>
    <property type="molecule type" value="Genomic_DNA"/>
</dbReference>
<sequence>MDASNWLFEKPLEKKAPVVEPTGKCSNENSMVPLLRLKMQPENQTLNEYFGLVQKDLPMYSDVDAFGTPKIRGCDFLALGTQIPSLALFPRNPYMEYGNPYGTLGIAQRSGAQYLSNSTRTGKQIFRSQHRGICPLGWVSGPNGFCLPENTAQRDGMFYSLPNASALYGFSNCTPYVCNGATQ</sequence>
<protein>
    <submittedName>
        <fullName evidence="1">Uncharacterized protein</fullName>
    </submittedName>
</protein>
<proteinExistence type="predicted"/>
<name>A0A0N9Q110_9VIRU</name>
<gene>
    <name evidence="1" type="ORF">PMV_219</name>
</gene>
<dbReference type="Proteomes" id="UP000319438">
    <property type="component" value="Segment"/>
</dbReference>
<accession>A0A0N9Q110</accession>
<reference evidence="1" key="1">
    <citation type="journal article" date="2015" name="Genome Announc.">
        <title>Complete Genome Sequence of a New Member of the Marseilleviridae Recovered from the Brackish Submarine Spring in the Cassis Port-Miou Calanque, France.</title>
        <authorList>
            <person name="Doutre G."/>
            <person name="Arfib B."/>
            <person name="Rochette P."/>
            <person name="Claverie J.M."/>
            <person name="Bonin P."/>
            <person name="Abergel C."/>
        </authorList>
    </citation>
    <scope>NUCLEOTIDE SEQUENCE [LARGE SCALE GENOMIC DNA]</scope>
    <source>
        <strain evidence="1">1</strain>
    </source>
</reference>
<evidence type="ECO:0000313" key="1">
    <source>
        <dbReference type="EMBL" id="ALH06917.1"/>
    </source>
</evidence>
<evidence type="ECO:0000313" key="2">
    <source>
        <dbReference type="Proteomes" id="UP000319438"/>
    </source>
</evidence>